<name>A0A9W9AFX9_9AGAR</name>
<keyword evidence="2" id="KW-1185">Reference proteome</keyword>
<organism evidence="1 2">
    <name type="scientific">Lentinula aciculospora</name>
    <dbReference type="NCBI Taxonomy" id="153920"/>
    <lineage>
        <taxon>Eukaryota</taxon>
        <taxon>Fungi</taxon>
        <taxon>Dikarya</taxon>
        <taxon>Basidiomycota</taxon>
        <taxon>Agaricomycotina</taxon>
        <taxon>Agaricomycetes</taxon>
        <taxon>Agaricomycetidae</taxon>
        <taxon>Agaricales</taxon>
        <taxon>Marasmiineae</taxon>
        <taxon>Omphalotaceae</taxon>
        <taxon>Lentinula</taxon>
    </lineage>
</organism>
<sequence>MSNSTSMKESWGTTQTIVRIAHPERYSGLERIMLAAQGDLQRLLSAFFADIITVQLLYATNTPRTTPASPSSPIIQTRKVELKCRSVVVCTATSTVTLTSPECERLILDEGFAIGQTFRQMGKVPEFELGNVEIGKVAGSMEGEEELRRTYTLMSPGIECEILEVFSSRDMFVDGEESLKKKQDRVIRHWSPESDTSSSSD</sequence>
<gene>
    <name evidence="1" type="ORF">J3R30DRAFT_2384486</name>
</gene>
<dbReference type="Gene3D" id="3.40.1410.10">
    <property type="entry name" value="Chorismate lyase-like"/>
    <property type="match status" value="1"/>
</dbReference>
<proteinExistence type="predicted"/>
<dbReference type="Proteomes" id="UP001150266">
    <property type="component" value="Unassembled WGS sequence"/>
</dbReference>
<dbReference type="EMBL" id="JAOTPV010000006">
    <property type="protein sequence ID" value="KAJ4480974.1"/>
    <property type="molecule type" value="Genomic_DNA"/>
</dbReference>
<dbReference type="OrthoDB" id="5673at2759"/>
<reference evidence="1" key="1">
    <citation type="submission" date="2022-08" db="EMBL/GenBank/DDBJ databases">
        <title>A Global Phylogenomic Analysis of the Shiitake Genus Lentinula.</title>
        <authorList>
            <consortium name="DOE Joint Genome Institute"/>
            <person name="Sierra-Patev S."/>
            <person name="Min B."/>
            <person name="Naranjo-Ortiz M."/>
            <person name="Looney B."/>
            <person name="Konkel Z."/>
            <person name="Slot J.C."/>
            <person name="Sakamoto Y."/>
            <person name="Steenwyk J.L."/>
            <person name="Rokas A."/>
            <person name="Carro J."/>
            <person name="Camarero S."/>
            <person name="Ferreira P."/>
            <person name="Molpeceres G."/>
            <person name="Ruiz-Duenas F.J."/>
            <person name="Serrano A."/>
            <person name="Henrissat B."/>
            <person name="Drula E."/>
            <person name="Hughes K.W."/>
            <person name="Mata J.L."/>
            <person name="Ishikawa N.K."/>
            <person name="Vargas-Isla R."/>
            <person name="Ushijima S."/>
            <person name="Smith C.A."/>
            <person name="Ahrendt S."/>
            <person name="Andreopoulos W."/>
            <person name="He G."/>
            <person name="Labutti K."/>
            <person name="Lipzen A."/>
            <person name="Ng V."/>
            <person name="Riley R."/>
            <person name="Sandor L."/>
            <person name="Barry K."/>
            <person name="Martinez A.T."/>
            <person name="Xiao Y."/>
            <person name="Gibbons J.G."/>
            <person name="Terashima K."/>
            <person name="Grigoriev I.V."/>
            <person name="Hibbett D.S."/>
        </authorList>
    </citation>
    <scope>NUCLEOTIDE SEQUENCE</scope>
    <source>
        <strain evidence="1">JLM2183</strain>
    </source>
</reference>
<dbReference type="InterPro" id="IPR028978">
    <property type="entry name" value="Chorismate_lyase_/UTRA_dom_sf"/>
</dbReference>
<evidence type="ECO:0000313" key="2">
    <source>
        <dbReference type="Proteomes" id="UP001150266"/>
    </source>
</evidence>
<comment type="caution">
    <text evidence="1">The sequence shown here is derived from an EMBL/GenBank/DDBJ whole genome shotgun (WGS) entry which is preliminary data.</text>
</comment>
<dbReference type="SUPFAM" id="SSF64288">
    <property type="entry name" value="Chorismate lyase-like"/>
    <property type="match status" value="1"/>
</dbReference>
<protein>
    <submittedName>
        <fullName evidence="1">Uncharacterized protein</fullName>
    </submittedName>
</protein>
<dbReference type="AlphaFoldDB" id="A0A9W9AFX9"/>
<evidence type="ECO:0000313" key="1">
    <source>
        <dbReference type="EMBL" id="KAJ4480974.1"/>
    </source>
</evidence>
<accession>A0A9W9AFX9</accession>